<reference evidence="1 2" key="1">
    <citation type="journal article" date="2021" name="Elife">
        <title>Chloroplast acquisition without the gene transfer in kleptoplastic sea slugs, Plakobranchus ocellatus.</title>
        <authorList>
            <person name="Maeda T."/>
            <person name="Takahashi S."/>
            <person name="Yoshida T."/>
            <person name="Shimamura S."/>
            <person name="Takaki Y."/>
            <person name="Nagai Y."/>
            <person name="Toyoda A."/>
            <person name="Suzuki Y."/>
            <person name="Arimoto A."/>
            <person name="Ishii H."/>
            <person name="Satoh N."/>
            <person name="Nishiyama T."/>
            <person name="Hasebe M."/>
            <person name="Maruyama T."/>
            <person name="Minagawa J."/>
            <person name="Obokata J."/>
            <person name="Shigenobu S."/>
        </authorList>
    </citation>
    <scope>NUCLEOTIDE SEQUENCE [LARGE SCALE GENOMIC DNA]</scope>
</reference>
<name>A0AAV4CE99_9GAST</name>
<evidence type="ECO:0000313" key="2">
    <source>
        <dbReference type="Proteomes" id="UP000735302"/>
    </source>
</evidence>
<accession>A0AAV4CE99</accession>
<organism evidence="1 2">
    <name type="scientific">Plakobranchus ocellatus</name>
    <dbReference type="NCBI Taxonomy" id="259542"/>
    <lineage>
        <taxon>Eukaryota</taxon>
        <taxon>Metazoa</taxon>
        <taxon>Spiralia</taxon>
        <taxon>Lophotrochozoa</taxon>
        <taxon>Mollusca</taxon>
        <taxon>Gastropoda</taxon>
        <taxon>Heterobranchia</taxon>
        <taxon>Euthyneura</taxon>
        <taxon>Panpulmonata</taxon>
        <taxon>Sacoglossa</taxon>
        <taxon>Placobranchoidea</taxon>
        <taxon>Plakobranchidae</taxon>
        <taxon>Plakobranchus</taxon>
    </lineage>
</organism>
<comment type="caution">
    <text evidence="1">The sequence shown here is derived from an EMBL/GenBank/DDBJ whole genome shotgun (WGS) entry which is preliminary data.</text>
</comment>
<dbReference type="EMBL" id="BLXT01006199">
    <property type="protein sequence ID" value="GFO29793.1"/>
    <property type="molecule type" value="Genomic_DNA"/>
</dbReference>
<dbReference type="Proteomes" id="UP000735302">
    <property type="component" value="Unassembled WGS sequence"/>
</dbReference>
<dbReference type="AlphaFoldDB" id="A0AAV4CE99"/>
<keyword evidence="2" id="KW-1185">Reference proteome</keyword>
<protein>
    <submittedName>
        <fullName evidence="1">Uncharacterized protein</fullName>
    </submittedName>
</protein>
<proteinExistence type="predicted"/>
<sequence length="88" mass="9674">MDQHFNLKIKRKIVGLNPSQPLFSISSPVLLPALERLIATGFRTCDSKVPHRLQDVLVMFSSKTHVLLVADPTSAEIALIHETGWGAA</sequence>
<gene>
    <name evidence="1" type="ORF">PoB_005629800</name>
</gene>
<evidence type="ECO:0000313" key="1">
    <source>
        <dbReference type="EMBL" id="GFO29793.1"/>
    </source>
</evidence>